<dbReference type="NCBIfam" id="NF005321">
    <property type="entry name" value="PRK06852.1"/>
    <property type="match status" value="1"/>
</dbReference>
<keyword evidence="7" id="KW-1185">Reference proteome</keyword>
<reference evidence="6 7" key="1">
    <citation type="submission" date="2016-09" db="EMBL/GenBank/DDBJ databases">
        <title>Acidihalobacter prosperus V6 (DSM14174).</title>
        <authorList>
            <person name="Khaleque H.N."/>
            <person name="Ramsay J.P."/>
            <person name="Murphy R.J.T."/>
            <person name="Kaksonen A.H."/>
            <person name="Boxall N.J."/>
            <person name="Watkin E.L.J."/>
        </authorList>
    </citation>
    <scope>NUCLEOTIDE SEQUENCE [LARGE SCALE GENOMIC DNA]</scope>
    <source>
        <strain evidence="6 7">V6</strain>
    </source>
</reference>
<sequence>MTARFHVPADVPDGERLTYLTNIDRATQGSGRLMLMAGDQKVEHLNNDFIGDDVAEDDGDPEHLFRIASQARIGLFATQLGLIARYGPDYATIPYLVKLNAKTNLIPTAAGDPLSRQWHEVSQIVRLRDSSGLNILGVGYTIYPGSQHESVMLAEAARIIFEAHQHGMLAVIWAYPRGQQITDEHDPHLIAGVAGLVACLGADFAKVNAPRGEAGVLREAVRAAGRTGVVCAGGGETTAEGFLERLHTQIHAAGIAGSATGRNIHQRSLDEAIRLCNAISALSVEDATLEQALQIYRGH</sequence>
<dbReference type="PANTHER" id="PTHR47916">
    <property type="entry name" value="FRUCTOSE-BISPHOSPHATE ALDOLASE CLASS 1"/>
    <property type="match status" value="1"/>
</dbReference>
<keyword evidence="2" id="KW-0456">Lyase</keyword>
<comment type="similarity">
    <text evidence="4">Belongs to the DeoC/FbaB aldolase family. FbaB subfamily.</text>
</comment>
<dbReference type="EMBL" id="CP017448">
    <property type="protein sequence ID" value="AOV18493.1"/>
    <property type="molecule type" value="Genomic_DNA"/>
</dbReference>
<evidence type="ECO:0000256" key="1">
    <source>
        <dbReference type="ARBA" id="ARBA00013068"/>
    </source>
</evidence>
<evidence type="ECO:0000256" key="4">
    <source>
        <dbReference type="ARBA" id="ARBA00049653"/>
    </source>
</evidence>
<dbReference type="AlphaFoldDB" id="A0A1D8KBZ8"/>
<dbReference type="SMART" id="SM01133">
    <property type="entry name" value="DeoC"/>
    <property type="match status" value="1"/>
</dbReference>
<feature type="active site" description="Schiff-base intermediate with dihydroxyacetone-P" evidence="5">
    <location>
        <position position="206"/>
    </location>
</feature>
<dbReference type="InterPro" id="IPR041720">
    <property type="entry name" value="FbaB-like"/>
</dbReference>
<dbReference type="GO" id="GO:0004332">
    <property type="term" value="F:fructose-bisphosphate aldolase activity"/>
    <property type="evidence" value="ECO:0007669"/>
    <property type="project" value="UniProtKB-EC"/>
</dbReference>
<dbReference type="InterPro" id="IPR050456">
    <property type="entry name" value="DeoC/FbaB_aldolase"/>
</dbReference>
<gene>
    <name evidence="6" type="ORF">BJI67_06825</name>
</gene>
<dbReference type="KEGG" id="aaeo:BJI67_06825"/>
<protein>
    <recommendedName>
        <fullName evidence="1">fructose-bisphosphate aldolase</fullName>
        <ecNumber evidence="1">4.1.2.13</ecNumber>
    </recommendedName>
</protein>
<evidence type="ECO:0000313" key="6">
    <source>
        <dbReference type="EMBL" id="AOV18493.1"/>
    </source>
</evidence>
<dbReference type="InterPro" id="IPR013785">
    <property type="entry name" value="Aldolase_TIM"/>
</dbReference>
<dbReference type="GO" id="GO:0006096">
    <property type="term" value="P:glycolytic process"/>
    <property type="evidence" value="ECO:0007669"/>
    <property type="project" value="UniProtKB-KW"/>
</dbReference>
<dbReference type="EC" id="4.1.2.13" evidence="1"/>
<name>A0A1D8KBZ8_9GAMM</name>
<organism evidence="6 7">
    <name type="scientific">Acidihalobacter aeolianus</name>
    <dbReference type="NCBI Taxonomy" id="2792603"/>
    <lineage>
        <taxon>Bacteria</taxon>
        <taxon>Pseudomonadati</taxon>
        <taxon>Pseudomonadota</taxon>
        <taxon>Gammaproteobacteria</taxon>
        <taxon>Chromatiales</taxon>
        <taxon>Ectothiorhodospiraceae</taxon>
        <taxon>Acidihalobacter</taxon>
    </lineage>
</organism>
<dbReference type="PIRSF" id="PIRSF038992">
    <property type="entry name" value="Aldolase_Ia"/>
    <property type="match status" value="1"/>
</dbReference>
<dbReference type="SUPFAM" id="SSF51569">
    <property type="entry name" value="Aldolase"/>
    <property type="match status" value="1"/>
</dbReference>
<accession>A0A1D8KBZ8</accession>
<dbReference type="Gene3D" id="3.20.20.70">
    <property type="entry name" value="Aldolase class I"/>
    <property type="match status" value="1"/>
</dbReference>
<evidence type="ECO:0000256" key="3">
    <source>
        <dbReference type="ARBA" id="ARBA00023270"/>
    </source>
</evidence>
<dbReference type="Proteomes" id="UP000095342">
    <property type="component" value="Chromosome"/>
</dbReference>
<keyword evidence="3" id="KW-0704">Schiff base</keyword>
<evidence type="ECO:0000256" key="2">
    <source>
        <dbReference type="ARBA" id="ARBA00023239"/>
    </source>
</evidence>
<dbReference type="Pfam" id="PF01791">
    <property type="entry name" value="DeoC"/>
    <property type="match status" value="1"/>
</dbReference>
<proteinExistence type="inferred from homology"/>
<evidence type="ECO:0000313" key="7">
    <source>
        <dbReference type="Proteomes" id="UP000095342"/>
    </source>
</evidence>
<dbReference type="PANTHER" id="PTHR47916:SF4">
    <property type="entry name" value="FRUCTOSE-BISPHOSPHATE ALDOLASE CLASS 1"/>
    <property type="match status" value="1"/>
</dbReference>
<evidence type="ECO:0000256" key="5">
    <source>
        <dbReference type="PIRSR" id="PIRSR038992-1"/>
    </source>
</evidence>
<dbReference type="RefSeq" id="WP_070074019.1">
    <property type="nucleotide sequence ID" value="NZ_CP017448.1"/>
</dbReference>
<dbReference type="InterPro" id="IPR002915">
    <property type="entry name" value="DeoC/FbaB/LacD_aldolase"/>
</dbReference>
<feature type="active site" description="Proton donor" evidence="5">
    <location>
        <position position="175"/>
    </location>
</feature>